<evidence type="ECO:0000313" key="2">
    <source>
        <dbReference type="EMBL" id="VFK56500.1"/>
    </source>
</evidence>
<dbReference type="AlphaFoldDB" id="A0A450ZRV7"/>
<dbReference type="PROSITE" id="PS50005">
    <property type="entry name" value="TPR"/>
    <property type="match status" value="2"/>
</dbReference>
<dbReference type="SMART" id="SM00028">
    <property type="entry name" value="TPR"/>
    <property type="match status" value="4"/>
</dbReference>
<organism evidence="2">
    <name type="scientific">Candidatus Kentrum sp. TUN</name>
    <dbReference type="NCBI Taxonomy" id="2126343"/>
    <lineage>
        <taxon>Bacteria</taxon>
        <taxon>Pseudomonadati</taxon>
        <taxon>Pseudomonadota</taxon>
        <taxon>Gammaproteobacteria</taxon>
        <taxon>Candidatus Kentrum</taxon>
    </lineage>
</organism>
<dbReference type="InterPro" id="IPR027417">
    <property type="entry name" value="P-loop_NTPase"/>
</dbReference>
<evidence type="ECO:0000313" key="3">
    <source>
        <dbReference type="EMBL" id="VFK63159.1"/>
    </source>
</evidence>
<proteinExistence type="predicted"/>
<dbReference type="InterPro" id="IPR011990">
    <property type="entry name" value="TPR-like_helical_dom_sf"/>
</dbReference>
<dbReference type="PANTHER" id="PTHR47691:SF3">
    <property type="entry name" value="HTH-TYPE TRANSCRIPTIONAL REGULATOR RV0890C-RELATED"/>
    <property type="match status" value="1"/>
</dbReference>
<dbReference type="PANTHER" id="PTHR47691">
    <property type="entry name" value="REGULATOR-RELATED"/>
    <property type="match status" value="1"/>
</dbReference>
<feature type="repeat" description="TPR" evidence="1">
    <location>
        <begin position="451"/>
        <end position="484"/>
    </location>
</feature>
<dbReference type="Gene3D" id="1.25.40.10">
    <property type="entry name" value="Tetratricopeptide repeat domain"/>
    <property type="match status" value="3"/>
</dbReference>
<evidence type="ECO:0000256" key="1">
    <source>
        <dbReference type="PROSITE-ProRule" id="PRU00339"/>
    </source>
</evidence>
<name>A0A450ZRV7_9GAMM</name>
<sequence>MDKATKDSKEEVLVAINTRLGLIDTETDHENRLIQFLSDKKVLLVFDACEGVLTGINQLWHQLRMQTPRLCVLATSQKSIDIQEERRIYLEPMLEPAPNDTASESIALFEYYAKRRGGNFSVTNENIEQIIDILDFTDGLPLAIILLAVRLRTISLDRIQVELRDSLLDAASGSQNQDDRHAGLEPCFDWSFRLLSRDAQSLFPYLSLFIAPFTYAQAESIALGTTSLPGPLSDSDEGNAGKTLEELVDASLIGFDKERYSILKPLRAYGEEKLQKYAKGAREVFINCLRELNSRNELEASHDKENMYQAGIYAIDSRLTSSEFNFIWRKIDEWLKSTGRWNERLRFNKELLAFINYIDNPAARSWAGIHYAESLERLGKPIGEVIKEYKGVYIPQNWLLDPRDHRSAYNDIETEVARKSSSLYFAIGQREKAFNILDITIKRLRSWKALSALYDQLGQLYLDISKPEDAAEQFNKASQLREEKDQANSWMNRGDVFLKNRDSEEASDAYRKAYELFEEKGKTPAALLALSKEAKALSFILDPFQIEKKYLDLIEQCRIKQGKQEAALTEAEFAQHLERINKLDKAESHIRNACAELEEYGDKQAFARTLQTAARIFELRGKWSDAEEAQKKALSILRDRGDRNQVIVFDRLAQLYDAKGDSLSAREYLNQGIEVAQNIGRPVDRARIIQSAVFISIWHGSFEEGEELLAKAISEFSGLGEGYKLHRKRMSSLWQGVHCLTELQGEKDIEWTNENYCIAQHAIRRLGAFMRDARNQKTLAHRHHQLTEKFEHAPVWAAISRNGEGSAWRHVPGALEQAQTCHEQSLKVFTDINLEAGIADTLYKLGKVWFERAKLVRDQQGAENVYSGNTGNDVNRIFRLLKHYRTLLDNRRRNRQTARIANKAVSYHRKSIVMRRRIGDDVGLALSLLALSKAEEMAGNSKKSFQVLDESKRIGRLMDAKKTIQFQNSKKFVQDKASKATKDFLRKHPEFEERLDRSV</sequence>
<gene>
    <name evidence="3" type="ORF">BECKTUN1418E_GA0071001_10901</name>
    <name evidence="2" type="ORF">BECKTUN1418F_GA0071002_10891</name>
</gene>
<dbReference type="EMBL" id="CAADFY010000089">
    <property type="protein sequence ID" value="VFK56500.1"/>
    <property type="molecule type" value="Genomic_DNA"/>
</dbReference>
<reference evidence="2" key="1">
    <citation type="submission" date="2019-02" db="EMBL/GenBank/DDBJ databases">
        <authorList>
            <person name="Gruber-Vodicka R. H."/>
            <person name="Seah K. B. B."/>
        </authorList>
    </citation>
    <scope>NUCLEOTIDE SEQUENCE</scope>
    <source>
        <strain evidence="3">BECK_BY2</strain>
        <strain evidence="2">BECK_BY3</strain>
    </source>
</reference>
<feature type="repeat" description="TPR" evidence="1">
    <location>
        <begin position="487"/>
        <end position="520"/>
    </location>
</feature>
<keyword evidence="1" id="KW-0802">TPR repeat</keyword>
<protein>
    <submittedName>
        <fullName evidence="2">Tetratricopeptide repeat-containing protein</fullName>
    </submittedName>
</protein>
<accession>A0A450ZRV7</accession>
<dbReference type="EMBL" id="CAADFV010000090">
    <property type="protein sequence ID" value="VFK63159.1"/>
    <property type="molecule type" value="Genomic_DNA"/>
</dbReference>
<dbReference type="SUPFAM" id="SSF48452">
    <property type="entry name" value="TPR-like"/>
    <property type="match status" value="1"/>
</dbReference>
<dbReference type="Pfam" id="PF13181">
    <property type="entry name" value="TPR_8"/>
    <property type="match status" value="2"/>
</dbReference>
<dbReference type="InterPro" id="IPR019734">
    <property type="entry name" value="TPR_rpt"/>
</dbReference>
<dbReference type="SUPFAM" id="SSF52540">
    <property type="entry name" value="P-loop containing nucleoside triphosphate hydrolases"/>
    <property type="match status" value="1"/>
</dbReference>